<name>A0A974S7A9_ENTFL</name>
<organism evidence="2">
    <name type="scientific">Enterococcus faecalis</name>
    <name type="common">Streptococcus faecalis</name>
    <dbReference type="NCBI Taxonomy" id="1351"/>
    <lineage>
        <taxon>Bacteria</taxon>
        <taxon>Bacillati</taxon>
        <taxon>Bacillota</taxon>
        <taxon>Bacilli</taxon>
        <taxon>Lactobacillales</taxon>
        <taxon>Enterococcaceae</taxon>
        <taxon>Enterococcus</taxon>
    </lineage>
</organism>
<dbReference type="EMBL" id="CP068242">
    <property type="protein sequence ID" value="QQV79585.1"/>
    <property type="molecule type" value="Genomic_DNA"/>
</dbReference>
<feature type="chain" id="PRO_5038690161" description="Lipoprotein" evidence="1">
    <location>
        <begin position="22"/>
        <end position="117"/>
    </location>
</feature>
<proteinExistence type="predicted"/>
<evidence type="ECO:0000256" key="1">
    <source>
        <dbReference type="SAM" id="SignalP"/>
    </source>
</evidence>
<dbReference type="PROSITE" id="PS51257">
    <property type="entry name" value="PROKAR_LIPOPROTEIN"/>
    <property type="match status" value="1"/>
</dbReference>
<evidence type="ECO:0000313" key="2">
    <source>
        <dbReference type="EMBL" id="QQV79585.1"/>
    </source>
</evidence>
<gene>
    <name evidence="2" type="ORF">JG559_00130</name>
</gene>
<reference evidence="2" key="1">
    <citation type="submission" date="2021-01" db="EMBL/GenBank/DDBJ databases">
        <title>Enterococcus.</title>
        <authorList>
            <person name="Du X."/>
            <person name="Wang N."/>
        </authorList>
    </citation>
    <scope>NUCLEOTIDE SEQUENCE [LARGE SCALE GENOMIC DNA]</scope>
    <source>
        <strain evidence="2">T90-2</strain>
    </source>
</reference>
<dbReference type="AlphaFoldDB" id="A0A974S7A9"/>
<evidence type="ECO:0008006" key="3">
    <source>
        <dbReference type="Google" id="ProtNLM"/>
    </source>
</evidence>
<protein>
    <recommendedName>
        <fullName evidence="3">Lipoprotein</fullName>
    </recommendedName>
</protein>
<accession>A0A974S7A9</accession>
<sequence length="117" mass="13045">MKKIKYFIYTLLLLIVFTACGTKEVKPDYTSKEAETALNNGEDLTGKTVQFTVDKYVPDGSLGYTIQTGDHLNFVSSKNPDVRTGDKVIAKIKKVENLMGSWIITFDKNNSPLSGEF</sequence>
<keyword evidence="1" id="KW-0732">Signal</keyword>
<feature type="signal peptide" evidence="1">
    <location>
        <begin position="1"/>
        <end position="21"/>
    </location>
</feature>